<dbReference type="Proteomes" id="UP000465031">
    <property type="component" value="Chromosome"/>
</dbReference>
<dbReference type="SUPFAM" id="SSF55961">
    <property type="entry name" value="Bet v1-like"/>
    <property type="match status" value="1"/>
</dbReference>
<dbReference type="InterPro" id="IPR023393">
    <property type="entry name" value="START-like_dom_sf"/>
</dbReference>
<name>A0A162FMY3_9MICO</name>
<gene>
    <name evidence="3" type="ORF">ACH61_03117</name>
    <name evidence="4" type="ORF">GSU10_06015</name>
</gene>
<dbReference type="Gene3D" id="3.30.530.20">
    <property type="match status" value="1"/>
</dbReference>
<reference evidence="3 5" key="1">
    <citation type="submission" date="2015-08" db="EMBL/GenBank/DDBJ databases">
        <title>Draft Genome Sequence of Rathayibacter sp. Strain VKM Ac-2596 Isolated from Leaf Gall Induced by Plant-Parasitic Nematodes.</title>
        <authorList>
            <person name="Vasilenko O.V."/>
            <person name="Starodumova I.P."/>
            <person name="Tarlachkov S.V."/>
            <person name="Dorofeeva L.V."/>
            <person name="Evtushenko L.I."/>
        </authorList>
    </citation>
    <scope>NUCLEOTIDE SEQUENCE [LARGE SCALE GENOMIC DNA]</scope>
    <source>
        <strain evidence="3 5">VKM Ac-2596</strain>
    </source>
</reference>
<evidence type="ECO:0000259" key="2">
    <source>
        <dbReference type="Pfam" id="PF08327"/>
    </source>
</evidence>
<organism evidence="3 5">
    <name type="scientific">Rathayibacter tanaceti</name>
    <dbReference type="NCBI Taxonomy" id="1671680"/>
    <lineage>
        <taxon>Bacteria</taxon>
        <taxon>Bacillati</taxon>
        <taxon>Actinomycetota</taxon>
        <taxon>Actinomycetes</taxon>
        <taxon>Micrococcales</taxon>
        <taxon>Microbacteriaceae</taxon>
        <taxon>Rathayibacter</taxon>
    </lineage>
</organism>
<reference evidence="4" key="3">
    <citation type="submission" date="2019-12" db="EMBL/GenBank/DDBJ databases">
        <title>Complete and Draft Genome Sequences of New Strains and Members of Some Known Species of the Genus Rathayibacter isolated from Plants.</title>
        <authorList>
            <person name="Tarlachkov S.V."/>
            <person name="Starodumova I.P."/>
            <person name="Dorofeeva L.V."/>
            <person name="Prisyazhnaya N.V."/>
            <person name="Leyn S.A."/>
            <person name="Zlamal J.E."/>
            <person name="Elane M.L."/>
            <person name="Osterman A.L."/>
            <person name="Nadler S.A."/>
            <person name="Subbotin S.A."/>
            <person name="Evtushenko L.I."/>
        </authorList>
    </citation>
    <scope>NUCLEOTIDE SEQUENCE</scope>
    <source>
        <strain evidence="4">VKM Ac-2761</strain>
    </source>
</reference>
<sequence>MTVLESVKDIENLTLTITSEFEAGIERVWLLWTDPRRLERWWGPPTWPAAFERHEPVEGGRSAYVMTGPGGERARGWWRVTAVDEPTRFEFDDGFADDEGEPDDAMGITHAVVTLEEISSTRTRMTIRTRFESAEQLEQMVEMGMEEGMRLALGQIDPLLLEG</sequence>
<dbReference type="InterPro" id="IPR013538">
    <property type="entry name" value="ASHA1/2-like_C"/>
</dbReference>
<dbReference type="CDD" id="cd07814">
    <property type="entry name" value="SRPBCC_CalC_Aha1-like"/>
    <property type="match status" value="1"/>
</dbReference>
<evidence type="ECO:0000313" key="4">
    <source>
        <dbReference type="EMBL" id="QHC55228.1"/>
    </source>
</evidence>
<dbReference type="Pfam" id="PF08327">
    <property type="entry name" value="AHSA1"/>
    <property type="match status" value="1"/>
</dbReference>
<dbReference type="EMBL" id="CP047186">
    <property type="protein sequence ID" value="QHC55228.1"/>
    <property type="molecule type" value="Genomic_DNA"/>
</dbReference>
<evidence type="ECO:0000256" key="1">
    <source>
        <dbReference type="ARBA" id="ARBA00006817"/>
    </source>
</evidence>
<proteinExistence type="inferred from homology"/>
<comment type="similarity">
    <text evidence="1">Belongs to the AHA1 family.</text>
</comment>
<keyword evidence="5" id="KW-1185">Reference proteome</keyword>
<accession>A0A162FMY3</accession>
<protein>
    <submittedName>
        <fullName evidence="4">SRPBCC domain-containing protein</fullName>
    </submittedName>
</protein>
<feature type="domain" description="Activator of Hsp90 ATPase homologue 1/2-like C-terminal" evidence="2">
    <location>
        <begin position="23"/>
        <end position="159"/>
    </location>
</feature>
<dbReference type="PATRIC" id="fig|1671680.3.peg.3369"/>
<dbReference type="AlphaFoldDB" id="A0A162FMY3"/>
<dbReference type="OrthoDB" id="3365660at2"/>
<dbReference type="Proteomes" id="UP000076717">
    <property type="component" value="Unassembled WGS sequence"/>
</dbReference>
<evidence type="ECO:0000313" key="5">
    <source>
        <dbReference type="Proteomes" id="UP000076717"/>
    </source>
</evidence>
<evidence type="ECO:0000313" key="6">
    <source>
        <dbReference type="Proteomes" id="UP000465031"/>
    </source>
</evidence>
<evidence type="ECO:0000313" key="3">
    <source>
        <dbReference type="EMBL" id="KZX19785.1"/>
    </source>
</evidence>
<reference evidence="6" key="2">
    <citation type="submission" date="2019-12" db="EMBL/GenBank/DDBJ databases">
        <title>Complete and draft genome sequences of new strains and members of some known species of the genus Rathayibacter isolated from plants.</title>
        <authorList>
            <person name="Tarlachkov S.V."/>
            <person name="Starodumova I.P."/>
            <person name="Dorofeeva L.V."/>
            <person name="Prisyazhnaya N.V."/>
            <person name="Leyn S."/>
            <person name="Zlamal J."/>
            <person name="Elan M."/>
            <person name="Osterman A.L."/>
            <person name="Nadler S."/>
            <person name="Subbotin S.A."/>
            <person name="Evtushenko L.I."/>
        </authorList>
    </citation>
    <scope>NUCLEOTIDE SEQUENCE [LARGE SCALE GENOMIC DNA]</scope>
    <source>
        <strain evidence="6">VKM Ac-2761</strain>
    </source>
</reference>
<dbReference type="KEGG" id="rte:GSU10_06015"/>
<dbReference type="EMBL" id="LIIN01000208">
    <property type="protein sequence ID" value="KZX19785.1"/>
    <property type="molecule type" value="Genomic_DNA"/>
</dbReference>
<dbReference type="RefSeq" id="WP_068213535.1">
    <property type="nucleotide sequence ID" value="NZ_CP047186.1"/>
</dbReference>